<protein>
    <recommendedName>
        <fullName evidence="1">LicD/FKTN/FKRP nucleotidyltransferase domain-containing protein</fullName>
    </recommendedName>
</protein>
<feature type="domain" description="LicD/FKTN/FKRP nucleotidyltransferase" evidence="1">
    <location>
        <begin position="26"/>
        <end position="303"/>
    </location>
</feature>
<evidence type="ECO:0000313" key="3">
    <source>
        <dbReference type="Proteomes" id="UP000183080"/>
    </source>
</evidence>
<reference evidence="2 3" key="1">
    <citation type="submission" date="2016-08" db="EMBL/GenBank/DDBJ databases">
        <title>New Insights into Marine Group III Euryarchaeota, from dark to light.</title>
        <authorList>
            <person name="Haro-Moreno J.M."/>
            <person name="Rodriguez-Valera F."/>
            <person name="Lopez-Garcia P."/>
            <person name="Moreira D."/>
            <person name="Martin-Cuadrado A.B."/>
        </authorList>
    </citation>
    <scope>NUCLEOTIDE SEQUENCE [LARGE SCALE GENOMIC DNA]</scope>
    <source>
        <strain evidence="2">CG-Epi1</strain>
    </source>
</reference>
<name>A0A1J5U587_9ARCH</name>
<dbReference type="InterPro" id="IPR007074">
    <property type="entry name" value="LicD/FKTN/FKRP_NTP_transf"/>
</dbReference>
<dbReference type="Proteomes" id="UP000183080">
    <property type="component" value="Unassembled WGS sequence"/>
</dbReference>
<proteinExistence type="predicted"/>
<organism evidence="2 3">
    <name type="scientific">Marine Group III euryarchaeote CG-Epi1</name>
    <dbReference type="NCBI Taxonomy" id="1888995"/>
    <lineage>
        <taxon>Archaea</taxon>
        <taxon>Methanobacteriati</taxon>
        <taxon>Thermoplasmatota</taxon>
        <taxon>Thermoplasmata</taxon>
        <taxon>Candidatus Thermoprofundales</taxon>
    </lineage>
</organism>
<dbReference type="PANTHER" id="PTHR43404">
    <property type="entry name" value="LIPOPOLYSACCHARIDE CHOLINEPHOSPHOTRANSFERASE LICD"/>
    <property type="match status" value="1"/>
</dbReference>
<evidence type="ECO:0000313" key="2">
    <source>
        <dbReference type="EMBL" id="OIR21156.1"/>
    </source>
</evidence>
<dbReference type="GO" id="GO:0009100">
    <property type="term" value="P:glycoprotein metabolic process"/>
    <property type="evidence" value="ECO:0007669"/>
    <property type="project" value="UniProtKB-ARBA"/>
</dbReference>
<dbReference type="STRING" id="1888995.BD935_00025"/>
<accession>A0A1J5U587</accession>
<comment type="caution">
    <text evidence="2">The sequence shown here is derived from an EMBL/GenBank/DDBJ whole genome shotgun (WGS) entry which is preliminary data.</text>
</comment>
<dbReference type="EMBL" id="MIZA01000001">
    <property type="protein sequence ID" value="OIR21156.1"/>
    <property type="molecule type" value="Genomic_DNA"/>
</dbReference>
<dbReference type="PANTHER" id="PTHR43404:SF2">
    <property type="entry name" value="LIPOPOLYSACCHARIDE CHOLINEPHOSPHOTRANSFERASE LICD"/>
    <property type="match status" value="1"/>
</dbReference>
<dbReference type="InterPro" id="IPR052942">
    <property type="entry name" value="LPS_cholinephosphotransferase"/>
</dbReference>
<evidence type="ECO:0000259" key="1">
    <source>
        <dbReference type="Pfam" id="PF04991"/>
    </source>
</evidence>
<dbReference type="Pfam" id="PF04991">
    <property type="entry name" value="LicD"/>
    <property type="match status" value="1"/>
</dbReference>
<sequence length="324" mass="37860">MVSYTLNNLRKKGLVNFFNLIKILDKNDINYWLDYGTLLGAIRDREIIPWDGEFDISIWNDEVPKLLDILPYIRDEGLDVELYDSKNFSNELQYSNIKIYNYANPVGHFVIDIHPYIKKENMASRPFGIISNSTLFDKFLFLLSYNSHFKPIDLRSNSNFVPDITYSFTNLYNILLSSYSSKKIESHLIDKLFKFRPGKFNSSSSFTLIFENEMFESNINLPGEGLLKYYRNLITKLFSLLPYHVISKFDYLINHVISEVQFKQAKDVSVPITYFSEFKKTLFNGVRVRVPKLSESYLEELYGDWKTPRNSEGADSSSSLFKIV</sequence>
<gene>
    <name evidence="2" type="ORF">BD935_00025</name>
</gene>
<dbReference type="AlphaFoldDB" id="A0A1J5U587"/>